<feature type="region of interest" description="Disordered" evidence="10">
    <location>
        <begin position="362"/>
        <end position="429"/>
    </location>
</feature>
<dbReference type="Gene3D" id="2.60.40.1970">
    <property type="entry name" value="YEATS domain"/>
    <property type="match status" value="1"/>
</dbReference>
<dbReference type="STRING" id="94237.ENSMMOP00000026873"/>
<evidence type="ECO:0000256" key="1">
    <source>
        <dbReference type="ARBA" id="ARBA00004123"/>
    </source>
</evidence>
<dbReference type="InterPro" id="IPR038704">
    <property type="entry name" value="YEAST_sf"/>
</dbReference>
<feature type="compositionally biased region" description="Basic and acidic residues" evidence="10">
    <location>
        <begin position="220"/>
        <end position="233"/>
    </location>
</feature>
<accession>A0A3Q3X782</accession>
<feature type="compositionally biased region" description="Low complexity" evidence="10">
    <location>
        <begin position="146"/>
        <end position="164"/>
    </location>
</feature>
<dbReference type="GO" id="GO:0008023">
    <property type="term" value="C:transcription elongation factor complex"/>
    <property type="evidence" value="ECO:0007669"/>
    <property type="project" value="TreeGrafter"/>
</dbReference>
<keyword evidence="8 9" id="KW-0539">Nucleus</keyword>
<sequence>MASSGAIQVKLELGHRAQVRKKPTVEGFTHDWMVFVRGPEHSNIQHFVEKVVFHLHESFPKPKRVCKDPPYKVEESGYAGFILPIEVYFKNKEEPKKVRFDYDLFLHLEGHPPVNHLRCEKLTFNNPTEEFRRKLLKAGGDGSKGSGTTLLTTSTTNITSSSFSKLHKPSKDHKDKTPKDLKEHKSAFRDSGWDPTNVPKELSRKPKENQPLKDINPKIGFKEPKSLSKEHWTEGMNHGSGLNKRLSNPEGDDHMTKKRKKGYVDLGKQTSGLDAQLSDKELVKDRSLMRTSKLRQEGEDAEHTKMSTLPPFQQLVDPNDSDMEAQSTKSDEKKKNLPMWSYSMHCLSPAIVLGPLQSVMQDLHSDDNDEDSEGDDDDYDMDSDVERPAHTHLTHHPRRVSLSDGSESDSYSPSPLSHNEAPPLLNTTNNQILEVKSPTKQGKQDKNKNLDCDKAYLDELVELHKRLMTLREGHILQQIVNLIEETGHFHITNTTFDFDLCSLDRSTVRKLQSYLETSGLS</sequence>
<feature type="compositionally biased region" description="Basic residues" evidence="10">
    <location>
        <begin position="390"/>
        <end position="399"/>
    </location>
</feature>
<dbReference type="PROSITE" id="PS51037">
    <property type="entry name" value="YEATS"/>
    <property type="match status" value="1"/>
</dbReference>
<evidence type="ECO:0000313" key="13">
    <source>
        <dbReference type="Proteomes" id="UP000261620"/>
    </source>
</evidence>
<evidence type="ECO:0000256" key="7">
    <source>
        <dbReference type="ARBA" id="ARBA00023163"/>
    </source>
</evidence>
<evidence type="ECO:0000259" key="11">
    <source>
        <dbReference type="PROSITE" id="PS51037"/>
    </source>
</evidence>
<reference evidence="12" key="2">
    <citation type="submission" date="2025-09" db="UniProtKB">
        <authorList>
            <consortium name="Ensembl"/>
        </authorList>
    </citation>
    <scope>IDENTIFICATION</scope>
</reference>
<keyword evidence="2" id="KW-1017">Isopeptide bond</keyword>
<evidence type="ECO:0000256" key="4">
    <source>
        <dbReference type="ARBA" id="ARBA00022843"/>
    </source>
</evidence>
<dbReference type="InterPro" id="IPR052790">
    <property type="entry name" value="YEATS_domain"/>
</dbReference>
<evidence type="ECO:0000256" key="10">
    <source>
        <dbReference type="SAM" id="MobiDB-lite"/>
    </source>
</evidence>
<dbReference type="Pfam" id="PF17793">
    <property type="entry name" value="AHD"/>
    <property type="match status" value="1"/>
</dbReference>
<dbReference type="PANTHER" id="PTHR47827:SF5">
    <property type="entry name" value="PROTEIN AF-9"/>
    <property type="match status" value="1"/>
</dbReference>
<dbReference type="CDD" id="cd16906">
    <property type="entry name" value="YEATS_AF-9_like"/>
    <property type="match status" value="1"/>
</dbReference>
<dbReference type="Ensembl" id="ENSMMOT00000027330.1">
    <property type="protein sequence ID" value="ENSMMOP00000026873.1"/>
    <property type="gene ID" value="ENSMMOG00000020323.1"/>
</dbReference>
<evidence type="ECO:0000313" key="12">
    <source>
        <dbReference type="Ensembl" id="ENSMMOP00000026873.1"/>
    </source>
</evidence>
<dbReference type="InterPro" id="IPR040930">
    <property type="entry name" value="AF-9_AHD"/>
</dbReference>
<feature type="compositionally biased region" description="Basic and acidic residues" evidence="10">
    <location>
        <begin position="172"/>
        <end position="192"/>
    </location>
</feature>
<dbReference type="GO" id="GO:0003682">
    <property type="term" value="F:chromatin binding"/>
    <property type="evidence" value="ECO:0007669"/>
    <property type="project" value="TreeGrafter"/>
</dbReference>
<keyword evidence="13" id="KW-1185">Reference proteome</keyword>
<keyword evidence="6" id="KW-0010">Activator</keyword>
<evidence type="ECO:0000256" key="8">
    <source>
        <dbReference type="ARBA" id="ARBA00023242"/>
    </source>
</evidence>
<reference evidence="12" key="1">
    <citation type="submission" date="2025-08" db="UniProtKB">
        <authorList>
            <consortium name="Ensembl"/>
        </authorList>
    </citation>
    <scope>IDENTIFICATION</scope>
</reference>
<keyword evidence="3" id="KW-0597">Phosphoprotein</keyword>
<comment type="subcellular location">
    <subcellularLocation>
        <location evidence="1 9">Nucleus</location>
    </subcellularLocation>
</comment>
<dbReference type="InterPro" id="IPR055129">
    <property type="entry name" value="YEATS_dom"/>
</dbReference>
<dbReference type="FunFam" id="2.60.40.1970:FF:000003">
    <property type="entry name" value="MLLT1, super elongation complex subunit"/>
    <property type="match status" value="1"/>
</dbReference>
<feature type="compositionally biased region" description="Low complexity" evidence="10">
    <location>
        <begin position="402"/>
        <end position="417"/>
    </location>
</feature>
<organism evidence="12 13">
    <name type="scientific">Mola mola</name>
    <name type="common">Ocean sunfish</name>
    <name type="synonym">Tetraodon mola</name>
    <dbReference type="NCBI Taxonomy" id="94237"/>
    <lineage>
        <taxon>Eukaryota</taxon>
        <taxon>Metazoa</taxon>
        <taxon>Chordata</taxon>
        <taxon>Craniata</taxon>
        <taxon>Vertebrata</taxon>
        <taxon>Euteleostomi</taxon>
        <taxon>Actinopterygii</taxon>
        <taxon>Neopterygii</taxon>
        <taxon>Teleostei</taxon>
        <taxon>Neoteleostei</taxon>
        <taxon>Acanthomorphata</taxon>
        <taxon>Eupercaria</taxon>
        <taxon>Tetraodontiformes</taxon>
        <taxon>Molidae</taxon>
        <taxon>Mola</taxon>
    </lineage>
</organism>
<keyword evidence="4" id="KW-0832">Ubl conjugation</keyword>
<dbReference type="Pfam" id="PF03366">
    <property type="entry name" value="YEATS"/>
    <property type="match status" value="1"/>
</dbReference>
<evidence type="ECO:0000256" key="5">
    <source>
        <dbReference type="ARBA" id="ARBA00023015"/>
    </source>
</evidence>
<dbReference type="FunFam" id="1.20.1270.290:FF:000001">
    <property type="entry name" value="MLLT3, super elongation complex subunit"/>
    <property type="match status" value="1"/>
</dbReference>
<evidence type="ECO:0000256" key="3">
    <source>
        <dbReference type="ARBA" id="ARBA00022553"/>
    </source>
</evidence>
<feature type="compositionally biased region" description="Basic and acidic residues" evidence="10">
    <location>
        <begin position="201"/>
        <end position="211"/>
    </location>
</feature>
<proteinExistence type="predicted"/>
<evidence type="ECO:0000256" key="9">
    <source>
        <dbReference type="PROSITE-ProRule" id="PRU00376"/>
    </source>
</evidence>
<feature type="compositionally biased region" description="Basic and acidic residues" evidence="10">
    <location>
        <begin position="277"/>
        <end position="305"/>
    </location>
</feature>
<feature type="region of interest" description="Disordered" evidence="10">
    <location>
        <begin position="137"/>
        <end position="336"/>
    </location>
</feature>
<dbReference type="AlphaFoldDB" id="A0A3Q3X782"/>
<name>A0A3Q3X782_MOLML</name>
<dbReference type="Gene3D" id="1.20.1270.290">
    <property type="match status" value="1"/>
</dbReference>
<dbReference type="Proteomes" id="UP000261620">
    <property type="component" value="Unplaced"/>
</dbReference>
<dbReference type="OMA" id="MASSXCK"/>
<dbReference type="GO" id="GO:0045893">
    <property type="term" value="P:positive regulation of DNA-templated transcription"/>
    <property type="evidence" value="ECO:0007669"/>
    <property type="project" value="TreeGrafter"/>
</dbReference>
<protein>
    <recommendedName>
        <fullName evidence="11">YEATS domain-containing protein</fullName>
    </recommendedName>
</protein>
<feature type="compositionally biased region" description="Acidic residues" evidence="10">
    <location>
        <begin position="367"/>
        <end position="383"/>
    </location>
</feature>
<keyword evidence="7" id="KW-0804">Transcription</keyword>
<dbReference type="PANTHER" id="PTHR47827">
    <property type="entry name" value="AHD DOMAIN-CONTAINING PROTEIN"/>
    <property type="match status" value="1"/>
</dbReference>
<feature type="domain" description="YEATS" evidence="11">
    <location>
        <begin position="1"/>
        <end position="138"/>
    </location>
</feature>
<keyword evidence="5" id="KW-0805">Transcription regulation</keyword>
<evidence type="ECO:0000256" key="2">
    <source>
        <dbReference type="ARBA" id="ARBA00022499"/>
    </source>
</evidence>
<evidence type="ECO:0000256" key="6">
    <source>
        <dbReference type="ARBA" id="ARBA00023159"/>
    </source>
</evidence>